<protein>
    <submittedName>
        <fullName evidence="1">Uncharacterized protein</fullName>
    </submittedName>
</protein>
<name>A0A2T8FDD2_9ACTN</name>
<dbReference type="RefSeq" id="WP_116571191.1">
    <property type="nucleotide sequence ID" value="NZ_QDGZ01000002.1"/>
</dbReference>
<dbReference type="AlphaFoldDB" id="A0A2T8FDD2"/>
<comment type="caution">
    <text evidence="1">The sequence shown here is derived from an EMBL/GenBank/DDBJ whole genome shotgun (WGS) entry which is preliminary data.</text>
</comment>
<proteinExistence type="predicted"/>
<dbReference type="Proteomes" id="UP000246018">
    <property type="component" value="Unassembled WGS sequence"/>
</dbReference>
<evidence type="ECO:0000313" key="1">
    <source>
        <dbReference type="EMBL" id="PVG83717.1"/>
    </source>
</evidence>
<reference evidence="1 2" key="1">
    <citation type="submission" date="2018-04" db="EMBL/GenBank/DDBJ databases">
        <title>Genome of Nocardioides gansuensis WSJ-1.</title>
        <authorList>
            <person name="Wu S."/>
            <person name="Wang G."/>
        </authorList>
    </citation>
    <scope>NUCLEOTIDE SEQUENCE [LARGE SCALE GENOMIC DNA]</scope>
    <source>
        <strain evidence="1 2">WSJ-1</strain>
    </source>
</reference>
<dbReference type="EMBL" id="QDGZ01000002">
    <property type="protein sequence ID" value="PVG83717.1"/>
    <property type="molecule type" value="Genomic_DNA"/>
</dbReference>
<keyword evidence="2" id="KW-1185">Reference proteome</keyword>
<organism evidence="1 2">
    <name type="scientific">Nocardioides gansuensis</name>
    <dbReference type="NCBI Taxonomy" id="2138300"/>
    <lineage>
        <taxon>Bacteria</taxon>
        <taxon>Bacillati</taxon>
        <taxon>Actinomycetota</taxon>
        <taxon>Actinomycetes</taxon>
        <taxon>Propionibacteriales</taxon>
        <taxon>Nocardioidaceae</taxon>
        <taxon>Nocardioides</taxon>
    </lineage>
</organism>
<gene>
    <name evidence="1" type="ORF">DDE18_05200</name>
</gene>
<dbReference type="OrthoDB" id="3789017at2"/>
<sequence>MLLPHAQTLAQARSYVAALSDRALTIESSSAYERVLLELDRVHGDDCPALNTEDLTDDRDILLAVASSAVEELENYGVDPLSVELILAMLVDAHDLDIG</sequence>
<accession>A0A2T8FDD2</accession>
<evidence type="ECO:0000313" key="2">
    <source>
        <dbReference type="Proteomes" id="UP000246018"/>
    </source>
</evidence>